<keyword evidence="4" id="KW-0862">Zinc</keyword>
<feature type="domain" description="UBZ4-type" evidence="8">
    <location>
        <begin position="108"/>
        <end position="138"/>
    </location>
</feature>
<name>A0ABN9AGI4_9NEOB</name>
<sequence>MSESEEDIWRYKSIRKKRTADRHVQKTSSHEKTQKVKRSTAKKTGVTRNTTGAENNKSPSKNGIIISPVKERSSSASGTGGEDLSSPKRTLKKESKKASPSTPKEKHSGYCPSCQMPFSVLLVQTPRWHVMECLDTPSCAQTECPDGLTCSSTIAYHYKRYSHFLLAQSRAAELSPFPPVCTPDLPSPDAAKSCIPNGRNDTKFSHSQGAFTKKTTQVKSSRSQSPASSQGSVKQTSLDAWLSSPTKLSQNSLDLSQEDPSQKCASFVNAATSLGLSQKDEAMNDCAISYSPLVSDQELFSDDEDLPAGPVKRLFSSKLPADPVENIEEISAAEIFITKSGIKSPTKCNGIHSDTSAINSQCAQRNGVTCVADCSIDGDKWSECSTPGSEVSEWATTQQEAECWSRDEAGELLVCSADGDREAAPLRDSGEAVIVQKAFYTSSQRSTQPFTTNRTHTRESLTQPASTMPLSRAVPSKGMKQMDIGVFFGLKPKAK</sequence>
<feature type="region of interest" description="Disordered" evidence="7">
    <location>
        <begin position="191"/>
        <end position="238"/>
    </location>
</feature>
<evidence type="ECO:0000256" key="2">
    <source>
        <dbReference type="ARBA" id="ARBA00022763"/>
    </source>
</evidence>
<evidence type="ECO:0000256" key="1">
    <source>
        <dbReference type="ARBA" id="ARBA00022723"/>
    </source>
</evidence>
<evidence type="ECO:0000256" key="6">
    <source>
        <dbReference type="PROSITE-ProRule" id="PRU01256"/>
    </source>
</evidence>
<evidence type="ECO:0000256" key="5">
    <source>
        <dbReference type="ARBA" id="ARBA00023204"/>
    </source>
</evidence>
<feature type="compositionally biased region" description="Basic and acidic residues" evidence="7">
    <location>
        <begin position="92"/>
        <end position="108"/>
    </location>
</feature>
<accession>A0ABN9AGI4</accession>
<feature type="compositionally biased region" description="Polar residues" evidence="7">
    <location>
        <begin position="46"/>
        <end position="61"/>
    </location>
</feature>
<evidence type="ECO:0000259" key="8">
    <source>
        <dbReference type="PROSITE" id="PS51908"/>
    </source>
</evidence>
<dbReference type="Proteomes" id="UP001162483">
    <property type="component" value="Unassembled WGS sequence"/>
</dbReference>
<keyword evidence="5 6" id="KW-0234">DNA repair</keyword>
<gene>
    <name evidence="9" type="ORF">SPARVUS_LOCUS647754</name>
</gene>
<dbReference type="EMBL" id="CATNWA010000207">
    <property type="protein sequence ID" value="CAI9534502.1"/>
    <property type="molecule type" value="Genomic_DNA"/>
</dbReference>
<evidence type="ECO:0000313" key="9">
    <source>
        <dbReference type="EMBL" id="CAI9534502.1"/>
    </source>
</evidence>
<organism evidence="9 10">
    <name type="scientific">Staurois parvus</name>
    <dbReference type="NCBI Taxonomy" id="386267"/>
    <lineage>
        <taxon>Eukaryota</taxon>
        <taxon>Metazoa</taxon>
        <taxon>Chordata</taxon>
        <taxon>Craniata</taxon>
        <taxon>Vertebrata</taxon>
        <taxon>Euteleostomi</taxon>
        <taxon>Amphibia</taxon>
        <taxon>Batrachia</taxon>
        <taxon>Anura</taxon>
        <taxon>Neobatrachia</taxon>
        <taxon>Ranoidea</taxon>
        <taxon>Ranidae</taxon>
        <taxon>Staurois</taxon>
    </lineage>
</organism>
<evidence type="ECO:0000256" key="3">
    <source>
        <dbReference type="ARBA" id="ARBA00022771"/>
    </source>
</evidence>
<reference evidence="9" key="1">
    <citation type="submission" date="2023-05" db="EMBL/GenBank/DDBJ databases">
        <authorList>
            <person name="Stuckert A."/>
        </authorList>
    </citation>
    <scope>NUCLEOTIDE SEQUENCE</scope>
</reference>
<protein>
    <recommendedName>
        <fullName evidence="8">UBZ4-type domain-containing protein</fullName>
    </recommendedName>
</protein>
<comment type="caution">
    <text evidence="9">The sequence shown here is derived from an EMBL/GenBank/DDBJ whole genome shotgun (WGS) entry which is preliminary data.</text>
</comment>
<feature type="compositionally biased region" description="Low complexity" evidence="7">
    <location>
        <begin position="217"/>
        <end position="232"/>
    </location>
</feature>
<dbReference type="PROSITE" id="PS51908">
    <property type="entry name" value="ZF_UBZ4"/>
    <property type="match status" value="1"/>
</dbReference>
<feature type="compositionally biased region" description="Polar residues" evidence="7">
    <location>
        <begin position="205"/>
        <end position="215"/>
    </location>
</feature>
<feature type="region of interest" description="Disordered" evidence="7">
    <location>
        <begin position="445"/>
        <end position="476"/>
    </location>
</feature>
<evidence type="ECO:0000313" key="10">
    <source>
        <dbReference type="Proteomes" id="UP001162483"/>
    </source>
</evidence>
<evidence type="ECO:0000256" key="4">
    <source>
        <dbReference type="ARBA" id="ARBA00022833"/>
    </source>
</evidence>
<proteinExistence type="predicted"/>
<feature type="compositionally biased region" description="Polar residues" evidence="7">
    <location>
        <begin position="445"/>
        <end position="469"/>
    </location>
</feature>
<keyword evidence="2 6" id="KW-0227">DNA damage</keyword>
<feature type="region of interest" description="Disordered" evidence="7">
    <location>
        <begin position="1"/>
        <end position="109"/>
    </location>
</feature>
<keyword evidence="3 6" id="KW-0863">Zinc-finger</keyword>
<keyword evidence="1" id="KW-0479">Metal-binding</keyword>
<dbReference type="InterPro" id="IPR006642">
    <property type="entry name" value="Rad18_UBZ4"/>
</dbReference>
<evidence type="ECO:0000256" key="7">
    <source>
        <dbReference type="SAM" id="MobiDB-lite"/>
    </source>
</evidence>
<feature type="compositionally biased region" description="Basic and acidic residues" evidence="7">
    <location>
        <begin position="21"/>
        <end position="34"/>
    </location>
</feature>
<keyword evidence="10" id="KW-1185">Reference proteome</keyword>